<protein>
    <submittedName>
        <fullName evidence="7">Molecular chaperone Hsp33</fullName>
    </submittedName>
</protein>
<dbReference type="Proteomes" id="UP000325122">
    <property type="component" value="Unassembled WGS sequence"/>
</dbReference>
<dbReference type="InterPro" id="IPR016154">
    <property type="entry name" value="Heat_shock_Hsp33_C"/>
</dbReference>
<dbReference type="InterPro" id="IPR023212">
    <property type="entry name" value="Hsp33_helix_hairpin_bin_dom_sf"/>
</dbReference>
<name>A0A5M6ZJC1_9PROT</name>
<accession>A0A5M6ZJC1</accession>
<dbReference type="GO" id="GO:0042026">
    <property type="term" value="P:protein refolding"/>
    <property type="evidence" value="ECO:0007669"/>
    <property type="project" value="TreeGrafter"/>
</dbReference>
<evidence type="ECO:0000256" key="5">
    <source>
        <dbReference type="ARBA" id="ARBA00023284"/>
    </source>
</evidence>
<dbReference type="EMBL" id="VWOJ01000001">
    <property type="protein sequence ID" value="KAA5804912.1"/>
    <property type="molecule type" value="Genomic_DNA"/>
</dbReference>
<dbReference type="CDD" id="cd00498">
    <property type="entry name" value="Hsp33"/>
    <property type="match status" value="1"/>
</dbReference>
<dbReference type="SUPFAM" id="SSF118352">
    <property type="entry name" value="HSP33 redox switch-like"/>
    <property type="match status" value="1"/>
</dbReference>
<keyword evidence="4" id="KW-0143">Chaperone</keyword>
<dbReference type="Gene3D" id="3.90.1280.10">
    <property type="entry name" value="HSP33 redox switch-like"/>
    <property type="match status" value="1"/>
</dbReference>
<evidence type="ECO:0000256" key="4">
    <source>
        <dbReference type="ARBA" id="ARBA00023186"/>
    </source>
</evidence>
<dbReference type="PANTHER" id="PTHR30111:SF1">
    <property type="entry name" value="33 KDA CHAPERONIN"/>
    <property type="match status" value="1"/>
</dbReference>
<dbReference type="Gene3D" id="3.55.30.10">
    <property type="entry name" value="Hsp33 domain"/>
    <property type="match status" value="1"/>
</dbReference>
<evidence type="ECO:0000256" key="6">
    <source>
        <dbReference type="SAM" id="MobiDB-lite"/>
    </source>
</evidence>
<dbReference type="PIRSF" id="PIRSF005261">
    <property type="entry name" value="Heat_shock_Hsp33"/>
    <property type="match status" value="1"/>
</dbReference>
<keyword evidence="8" id="KW-1185">Reference proteome</keyword>
<dbReference type="SUPFAM" id="SSF64397">
    <property type="entry name" value="Hsp33 domain"/>
    <property type="match status" value="1"/>
</dbReference>
<dbReference type="GO" id="GO:0005737">
    <property type="term" value="C:cytoplasm"/>
    <property type="evidence" value="ECO:0007669"/>
    <property type="project" value="InterPro"/>
</dbReference>
<dbReference type="RefSeq" id="WP_150021943.1">
    <property type="nucleotide sequence ID" value="NZ_VWOJ01000001.1"/>
</dbReference>
<feature type="compositionally biased region" description="Low complexity" evidence="6">
    <location>
        <begin position="1"/>
        <end position="12"/>
    </location>
</feature>
<dbReference type="InterPro" id="IPR016153">
    <property type="entry name" value="Heat_shock_Hsp33_N"/>
</dbReference>
<keyword evidence="1" id="KW-0963">Cytoplasm</keyword>
<feature type="region of interest" description="Disordered" evidence="6">
    <location>
        <begin position="1"/>
        <end position="20"/>
    </location>
</feature>
<evidence type="ECO:0000256" key="2">
    <source>
        <dbReference type="ARBA" id="ARBA00022833"/>
    </source>
</evidence>
<proteinExistence type="predicted"/>
<sequence>MTPAGAPGAPGLTGAGDDRVTGFQLEGRPVRGRLVRLGAAADAILSAHDYPVSVARLVGEAALLAVLIGDSLKFDGKLIIQASGPDSGGRQIEGTGAVAFVVADFVPGQGVRAYAKYDGDAVAALEAASRTGARDLLGDGHFAMTLDPGPGKERYQGVTAITGDTLADSAAHYFAQSEQTPTRLRLAVGRQMLDGGHMVWRAGGALIQRIAGDEARGETQDSFEHAQVLFDTLGDDELLDPALTAGQVLFRLFHEDGVRVEEGRPAPRRCSCERASLARLLARFPSDDREHMSGADGSVAMTCEYCNREWRFTAGEIDAAARAND</sequence>
<comment type="caution">
    <text evidence="7">The sequence shown here is derived from an EMBL/GenBank/DDBJ whole genome shotgun (WGS) entry which is preliminary data.</text>
</comment>
<dbReference type="AlphaFoldDB" id="A0A5M6ZJC1"/>
<evidence type="ECO:0000256" key="1">
    <source>
        <dbReference type="ARBA" id="ARBA00022490"/>
    </source>
</evidence>
<organism evidence="7 8">
    <name type="scientific">Alkalicaulis satelles</name>
    <dbReference type="NCBI Taxonomy" id="2609175"/>
    <lineage>
        <taxon>Bacteria</taxon>
        <taxon>Pseudomonadati</taxon>
        <taxon>Pseudomonadota</taxon>
        <taxon>Alphaproteobacteria</taxon>
        <taxon>Maricaulales</taxon>
        <taxon>Maricaulaceae</taxon>
        <taxon>Alkalicaulis</taxon>
    </lineage>
</organism>
<keyword evidence="5" id="KW-0676">Redox-active center</keyword>
<evidence type="ECO:0000256" key="3">
    <source>
        <dbReference type="ARBA" id="ARBA00023157"/>
    </source>
</evidence>
<evidence type="ECO:0000313" key="7">
    <source>
        <dbReference type="EMBL" id="KAA5804912.1"/>
    </source>
</evidence>
<evidence type="ECO:0000313" key="8">
    <source>
        <dbReference type="Proteomes" id="UP000325122"/>
    </source>
</evidence>
<dbReference type="Gene3D" id="1.10.287.480">
    <property type="entry name" value="helix hairpin bin"/>
    <property type="match status" value="1"/>
</dbReference>
<dbReference type="GO" id="GO:0044183">
    <property type="term" value="F:protein folding chaperone"/>
    <property type="evidence" value="ECO:0007669"/>
    <property type="project" value="TreeGrafter"/>
</dbReference>
<gene>
    <name evidence="7" type="ORF">F1654_02630</name>
</gene>
<reference evidence="7 8" key="1">
    <citation type="submission" date="2019-09" db="EMBL/GenBank/DDBJ databases">
        <authorList>
            <person name="Kevbrin V."/>
            <person name="Grouzdev D.S."/>
        </authorList>
    </citation>
    <scope>NUCLEOTIDE SEQUENCE [LARGE SCALE GENOMIC DNA]</scope>
    <source>
        <strain evidence="7 8">G-192</strain>
    </source>
</reference>
<dbReference type="Pfam" id="PF01430">
    <property type="entry name" value="HSP33"/>
    <property type="match status" value="1"/>
</dbReference>
<keyword evidence="2" id="KW-0862">Zinc</keyword>
<keyword evidence="3" id="KW-1015">Disulfide bond</keyword>
<dbReference type="InterPro" id="IPR000397">
    <property type="entry name" value="Heat_shock_Hsp33"/>
</dbReference>
<dbReference type="PANTHER" id="PTHR30111">
    <property type="entry name" value="33 KDA CHAPERONIN"/>
    <property type="match status" value="1"/>
</dbReference>
<dbReference type="GO" id="GO:0051082">
    <property type="term" value="F:unfolded protein binding"/>
    <property type="evidence" value="ECO:0007669"/>
    <property type="project" value="InterPro"/>
</dbReference>